<evidence type="ECO:0000313" key="3">
    <source>
        <dbReference type="Proteomes" id="UP001211907"/>
    </source>
</evidence>
<feature type="region of interest" description="Disordered" evidence="1">
    <location>
        <begin position="34"/>
        <end position="59"/>
    </location>
</feature>
<keyword evidence="3" id="KW-1185">Reference proteome</keyword>
<feature type="compositionally biased region" description="Low complexity" evidence="1">
    <location>
        <begin position="37"/>
        <end position="58"/>
    </location>
</feature>
<sequence length="202" mass="22687">MLHFSKGMHYAFCETSDDDSGTLVGANAPTYQGSDYAPQSQQGSSPTSSASQASTAPSPVQPMRMEAYIPDSITQCTSTSTAIAVDKFAEFAEFLAYIDQELHLKRASFYLYKAYYEFVNYFQRFKVAPVAFTALCRKLKKIQAWFTSSECKSLERQNCLSAEYWKSLPEAPSMQNRDSTFAVGFDDDDLLADFDLVEFEDD</sequence>
<evidence type="ECO:0000313" key="2">
    <source>
        <dbReference type="EMBL" id="KAJ3137619.1"/>
    </source>
</evidence>
<protein>
    <submittedName>
        <fullName evidence="2">Uncharacterized protein</fullName>
    </submittedName>
</protein>
<accession>A0AAD5T836</accession>
<dbReference type="AlphaFoldDB" id="A0AAD5T836"/>
<evidence type="ECO:0000256" key="1">
    <source>
        <dbReference type="SAM" id="MobiDB-lite"/>
    </source>
</evidence>
<proteinExistence type="predicted"/>
<reference evidence="2" key="1">
    <citation type="submission" date="2020-05" db="EMBL/GenBank/DDBJ databases">
        <title>Phylogenomic resolution of chytrid fungi.</title>
        <authorList>
            <person name="Stajich J.E."/>
            <person name="Amses K."/>
            <person name="Simmons R."/>
            <person name="Seto K."/>
            <person name="Myers J."/>
            <person name="Bonds A."/>
            <person name="Quandt C.A."/>
            <person name="Barry K."/>
            <person name="Liu P."/>
            <person name="Grigoriev I."/>
            <person name="Longcore J.E."/>
            <person name="James T.Y."/>
        </authorList>
    </citation>
    <scope>NUCLEOTIDE SEQUENCE</scope>
    <source>
        <strain evidence="2">JEL0513</strain>
    </source>
</reference>
<comment type="caution">
    <text evidence="2">The sequence shown here is derived from an EMBL/GenBank/DDBJ whole genome shotgun (WGS) entry which is preliminary data.</text>
</comment>
<organism evidence="2 3">
    <name type="scientific">Physocladia obscura</name>
    <dbReference type="NCBI Taxonomy" id="109957"/>
    <lineage>
        <taxon>Eukaryota</taxon>
        <taxon>Fungi</taxon>
        <taxon>Fungi incertae sedis</taxon>
        <taxon>Chytridiomycota</taxon>
        <taxon>Chytridiomycota incertae sedis</taxon>
        <taxon>Chytridiomycetes</taxon>
        <taxon>Chytridiales</taxon>
        <taxon>Chytriomycetaceae</taxon>
        <taxon>Physocladia</taxon>
    </lineage>
</organism>
<gene>
    <name evidence="2" type="ORF">HK100_000594</name>
</gene>
<dbReference type="Proteomes" id="UP001211907">
    <property type="component" value="Unassembled WGS sequence"/>
</dbReference>
<name>A0AAD5T836_9FUNG</name>
<dbReference type="EMBL" id="JADGJH010000112">
    <property type="protein sequence ID" value="KAJ3137619.1"/>
    <property type="molecule type" value="Genomic_DNA"/>
</dbReference>